<dbReference type="OrthoDB" id="9766989at2"/>
<dbReference type="CDD" id="cd13544">
    <property type="entry name" value="PBP2_Fbp_like_1"/>
    <property type="match status" value="1"/>
</dbReference>
<keyword evidence="4" id="KW-1185">Reference proteome</keyword>
<protein>
    <submittedName>
        <fullName evidence="3">Iron(III) transport system substrate-binding protein</fullName>
    </submittedName>
</protein>
<sequence length="343" mass="36536">MMRAVSISAIALAASLSAGAVTAQSLDVVCSNEQAWCDLMAQNFGIDTGIDVAMVRKSTGEVLAQIRAEAGNPKVDVWWGGTGDPHLIAANEGLSVASGADTSQLLGWAQNMSDMTEGRAIGVHVGLLGMMYNTELLEQKGMPVPSCWRDLTKPEYQGEVTVSNPQSSGTAYTQLATLVQLFGEDEAFALLGDIARNVNQNTRSGSAPSRMVARGESTISVGFMHDMVNLKKQGFPVEIVSPCEGTGYETGAVSIINGTPNFDAAKAWVDYVLSADAQSRGLEVGVFNIPSHPEAATDPEAPDMASVKLIDYDFATYGSSETRERLLQRWEAEVKSQGGNFEE</sequence>
<dbReference type="GO" id="GO:0030975">
    <property type="term" value="F:thiamine binding"/>
    <property type="evidence" value="ECO:0007669"/>
    <property type="project" value="TreeGrafter"/>
</dbReference>
<evidence type="ECO:0000313" key="3">
    <source>
        <dbReference type="EMBL" id="SDX12840.1"/>
    </source>
</evidence>
<evidence type="ECO:0000313" key="4">
    <source>
        <dbReference type="Proteomes" id="UP000198539"/>
    </source>
</evidence>
<name>A0A1H2Z5Z7_9RHOB</name>
<dbReference type="GO" id="GO:0015888">
    <property type="term" value="P:thiamine transport"/>
    <property type="evidence" value="ECO:0007669"/>
    <property type="project" value="TreeGrafter"/>
</dbReference>
<dbReference type="GO" id="GO:0030288">
    <property type="term" value="C:outer membrane-bounded periplasmic space"/>
    <property type="evidence" value="ECO:0007669"/>
    <property type="project" value="TreeGrafter"/>
</dbReference>
<evidence type="ECO:0000256" key="2">
    <source>
        <dbReference type="SAM" id="SignalP"/>
    </source>
</evidence>
<dbReference type="PANTHER" id="PTHR30006">
    <property type="entry name" value="THIAMINE-BINDING PERIPLASMIC PROTEIN-RELATED"/>
    <property type="match status" value="1"/>
</dbReference>
<keyword evidence="1 2" id="KW-0732">Signal</keyword>
<evidence type="ECO:0000256" key="1">
    <source>
        <dbReference type="ARBA" id="ARBA00022729"/>
    </source>
</evidence>
<proteinExistence type="predicted"/>
<dbReference type="Proteomes" id="UP000198539">
    <property type="component" value="Unassembled WGS sequence"/>
</dbReference>
<dbReference type="STRING" id="564137.SAMN04488238_105259"/>
<dbReference type="PIRSF" id="PIRSF002825">
    <property type="entry name" value="CfbpA"/>
    <property type="match status" value="1"/>
</dbReference>
<feature type="signal peptide" evidence="2">
    <location>
        <begin position="1"/>
        <end position="23"/>
    </location>
</feature>
<reference evidence="3 4" key="1">
    <citation type="submission" date="2016-10" db="EMBL/GenBank/DDBJ databases">
        <authorList>
            <person name="de Groot N.N."/>
        </authorList>
    </citation>
    <scope>NUCLEOTIDE SEQUENCE [LARGE SCALE GENOMIC DNA]</scope>
    <source>
        <strain evidence="3 4">CGMCC 1.8894</strain>
    </source>
</reference>
<dbReference type="InterPro" id="IPR026045">
    <property type="entry name" value="Ferric-bd"/>
</dbReference>
<organism evidence="3 4">
    <name type="scientific">Roseicitreum antarcticum</name>
    <dbReference type="NCBI Taxonomy" id="564137"/>
    <lineage>
        <taxon>Bacteria</taxon>
        <taxon>Pseudomonadati</taxon>
        <taxon>Pseudomonadota</taxon>
        <taxon>Alphaproteobacteria</taxon>
        <taxon>Rhodobacterales</taxon>
        <taxon>Paracoccaceae</taxon>
        <taxon>Roseicitreum</taxon>
    </lineage>
</organism>
<accession>A0A1H2Z5Z7</accession>
<dbReference type="Gene3D" id="3.40.190.10">
    <property type="entry name" value="Periplasmic binding protein-like II"/>
    <property type="match status" value="2"/>
</dbReference>
<feature type="chain" id="PRO_5011535800" evidence="2">
    <location>
        <begin position="24"/>
        <end position="343"/>
    </location>
</feature>
<dbReference type="AlphaFoldDB" id="A0A1H2Z5Z7"/>
<dbReference type="SUPFAM" id="SSF53850">
    <property type="entry name" value="Periplasmic binding protein-like II"/>
    <property type="match status" value="1"/>
</dbReference>
<dbReference type="RefSeq" id="WP_092888947.1">
    <property type="nucleotide sequence ID" value="NZ_CP061502.1"/>
</dbReference>
<gene>
    <name evidence="3" type="ORF">SAMN04488238_105259</name>
</gene>
<dbReference type="Pfam" id="PF13343">
    <property type="entry name" value="SBP_bac_6"/>
    <property type="match status" value="1"/>
</dbReference>
<dbReference type="PANTHER" id="PTHR30006:SF2">
    <property type="entry name" value="ABC TRANSPORTER SUBSTRATE-BINDING PROTEIN"/>
    <property type="match status" value="1"/>
</dbReference>
<dbReference type="EMBL" id="FNOM01000005">
    <property type="protein sequence ID" value="SDX12840.1"/>
    <property type="molecule type" value="Genomic_DNA"/>
</dbReference>
<dbReference type="GO" id="GO:0030976">
    <property type="term" value="F:thiamine pyrophosphate binding"/>
    <property type="evidence" value="ECO:0007669"/>
    <property type="project" value="TreeGrafter"/>
</dbReference>